<dbReference type="PRINTS" id="PR00133">
    <property type="entry name" value="GLHYDRLASE3"/>
</dbReference>
<proteinExistence type="inferred from homology"/>
<dbReference type="PANTHER" id="PTHR42715">
    <property type="entry name" value="BETA-GLUCOSIDASE"/>
    <property type="match status" value="1"/>
</dbReference>
<dbReference type="Gene3D" id="3.20.20.300">
    <property type="entry name" value="Glycoside hydrolase, family 3, N-terminal domain"/>
    <property type="match status" value="1"/>
</dbReference>
<evidence type="ECO:0000256" key="1">
    <source>
        <dbReference type="ARBA" id="ARBA00005336"/>
    </source>
</evidence>
<dbReference type="InterPro" id="IPR013783">
    <property type="entry name" value="Ig-like_fold"/>
</dbReference>
<dbReference type="InterPro" id="IPR017853">
    <property type="entry name" value="GH"/>
</dbReference>
<dbReference type="RefSeq" id="WP_118725300.1">
    <property type="nucleotide sequence ID" value="NZ_JACOPE010000001.1"/>
</dbReference>
<keyword evidence="2 4" id="KW-0378">Hydrolase</keyword>
<dbReference type="Pfam" id="PF14310">
    <property type="entry name" value="Fn3-like"/>
    <property type="match status" value="1"/>
</dbReference>
<dbReference type="Gene3D" id="2.60.40.10">
    <property type="entry name" value="Immunoglobulins"/>
    <property type="match status" value="1"/>
</dbReference>
<dbReference type="InterPro" id="IPR026891">
    <property type="entry name" value="Fn3-like"/>
</dbReference>
<comment type="caution">
    <text evidence="4">The sequence shown here is derived from an EMBL/GenBank/DDBJ whole genome shotgun (WGS) entry which is preliminary data.</text>
</comment>
<name>A0ABR7G581_9FIRM</name>
<sequence length="759" mass="83661">MERDVKELISQMTLEEKAGLCSGADFWNTKSIERLGIPKVMMSDGPHGLRKQAGETDHLGLNESVEAVCFPAACATASSFDVDLIGKMGEILGEECQAENLSILLGPAVNIKRSPLCGRNFEYLSEDPYLTGKMAAAYIRGVQKWNVGTSIKHFAVNNQEYRRMSSSSELSERALREIYLPGFEEAVKTAQPKTVMCSYNKINGVYAAENEKLLTKILRDEWGFEGYVVTDWGAVNDRVKGLKAGLDLEMPASGGYNDRKIVKAVREGTLDEAVLDKTVERILKVLFSYVDNRHPEAVFDREADHKKAIEVETECAVLLENNGVLPLKPEQKVVYIGEFAENPRYQGGGSSHIHASRVSSAWETAMEKGRNITYVKGFPCDRDEVDEQQLKEAAEAAKAADVAVIFAGLPDVFESEGYDRTSMKMPECQNRLIEEVAKVQPNTVVVLHNGSPVETPWVKNVAAVLEMYLGGQGVGEACDMLLYGEVNPSGRLAETFPLRLEDNPSFLTFGGDGKKVNYREDIFVGYRYYDTKKQPVRWAFGHGLSYTDFSYANLQVSGEAMNDTNKITVTAEISNIGKCAGKEVVQLYISDKNGTPDRPVKELKGFTKVMLEAGETKTISLEICARDLSFYHEGLRDWYAPSGRYEIAVGHASDDIRLTKEISFETKKQLPFRVDGATTVGEILADPRTAGVMAQMLEAINNAAKTEEGQEAVSASDSESDAAMMKALLDGMPMKSLISFGVPGEQVEAIITQLDALCR</sequence>
<keyword evidence="5" id="KW-1185">Reference proteome</keyword>
<organism evidence="4 5">
    <name type="scientific">Ruminococcus hominis</name>
    <dbReference type="NCBI Taxonomy" id="2763065"/>
    <lineage>
        <taxon>Bacteria</taxon>
        <taxon>Bacillati</taxon>
        <taxon>Bacillota</taxon>
        <taxon>Clostridia</taxon>
        <taxon>Eubacteriales</taxon>
        <taxon>Oscillospiraceae</taxon>
        <taxon>Ruminococcus</taxon>
    </lineage>
</organism>
<dbReference type="Proteomes" id="UP000631576">
    <property type="component" value="Unassembled WGS sequence"/>
</dbReference>
<dbReference type="InterPro" id="IPR050288">
    <property type="entry name" value="Cellulose_deg_GH3"/>
</dbReference>
<evidence type="ECO:0000313" key="5">
    <source>
        <dbReference type="Proteomes" id="UP000631576"/>
    </source>
</evidence>
<evidence type="ECO:0000256" key="2">
    <source>
        <dbReference type="ARBA" id="ARBA00022801"/>
    </source>
</evidence>
<dbReference type="InterPro" id="IPR036881">
    <property type="entry name" value="Glyco_hydro_3_C_sf"/>
</dbReference>
<dbReference type="SUPFAM" id="SSF51445">
    <property type="entry name" value="(Trans)glycosidases"/>
    <property type="match status" value="1"/>
</dbReference>
<evidence type="ECO:0000313" key="4">
    <source>
        <dbReference type="EMBL" id="MBC5682582.1"/>
    </source>
</evidence>
<dbReference type="InterPro" id="IPR036962">
    <property type="entry name" value="Glyco_hydro_3_N_sf"/>
</dbReference>
<dbReference type="SUPFAM" id="SSF52279">
    <property type="entry name" value="Beta-D-glucan exohydrolase, C-terminal domain"/>
    <property type="match status" value="1"/>
</dbReference>
<dbReference type="SMART" id="SM01217">
    <property type="entry name" value="Fn3_like"/>
    <property type="match status" value="1"/>
</dbReference>
<protein>
    <submittedName>
        <fullName evidence="4">Glycoside hydrolase family 3 C-terminal domain-containing protein</fullName>
    </submittedName>
</protein>
<comment type="similarity">
    <text evidence="1">Belongs to the glycosyl hydrolase 3 family.</text>
</comment>
<gene>
    <name evidence="4" type="ORF">H8S40_03140</name>
</gene>
<dbReference type="PANTHER" id="PTHR42715:SF10">
    <property type="entry name" value="BETA-GLUCOSIDASE"/>
    <property type="match status" value="1"/>
</dbReference>
<dbReference type="InterPro" id="IPR001764">
    <property type="entry name" value="Glyco_hydro_3_N"/>
</dbReference>
<dbReference type="GO" id="GO:0016787">
    <property type="term" value="F:hydrolase activity"/>
    <property type="evidence" value="ECO:0007669"/>
    <property type="project" value="UniProtKB-KW"/>
</dbReference>
<feature type="domain" description="Fibronectin type III-like" evidence="3">
    <location>
        <begin position="583"/>
        <end position="653"/>
    </location>
</feature>
<accession>A0ABR7G581</accession>
<dbReference type="EMBL" id="JACOPE010000001">
    <property type="protein sequence ID" value="MBC5682582.1"/>
    <property type="molecule type" value="Genomic_DNA"/>
</dbReference>
<dbReference type="InterPro" id="IPR002772">
    <property type="entry name" value="Glyco_hydro_3_C"/>
</dbReference>
<evidence type="ECO:0000259" key="3">
    <source>
        <dbReference type="SMART" id="SM01217"/>
    </source>
</evidence>
<dbReference type="Gene3D" id="3.40.50.1700">
    <property type="entry name" value="Glycoside hydrolase family 3 C-terminal domain"/>
    <property type="match status" value="1"/>
</dbReference>
<dbReference type="Pfam" id="PF01915">
    <property type="entry name" value="Glyco_hydro_3_C"/>
    <property type="match status" value="1"/>
</dbReference>
<dbReference type="Pfam" id="PF00933">
    <property type="entry name" value="Glyco_hydro_3"/>
    <property type="match status" value="1"/>
</dbReference>
<reference evidence="4 5" key="1">
    <citation type="submission" date="2020-08" db="EMBL/GenBank/DDBJ databases">
        <title>Genome public.</title>
        <authorList>
            <person name="Liu C."/>
            <person name="Sun Q."/>
        </authorList>
    </citation>
    <scope>NUCLEOTIDE SEQUENCE [LARGE SCALE GENOMIC DNA]</scope>
    <source>
        <strain evidence="4 5">NSJ-13</strain>
    </source>
</reference>